<dbReference type="Proteomes" id="UP000760480">
    <property type="component" value="Unassembled WGS sequence"/>
</dbReference>
<evidence type="ECO:0000256" key="1">
    <source>
        <dbReference type="SAM" id="MobiDB-lite"/>
    </source>
</evidence>
<name>A0ABX1TT06_9GAMM</name>
<organism evidence="2 3">
    <name type="scientific">Candidatus Competibacter phosphatis</name>
    <dbReference type="NCBI Taxonomy" id="221280"/>
    <lineage>
        <taxon>Bacteria</taxon>
        <taxon>Pseudomonadati</taxon>
        <taxon>Pseudomonadota</taxon>
        <taxon>Gammaproteobacteria</taxon>
        <taxon>Candidatus Competibacteraceae</taxon>
        <taxon>Candidatus Competibacter</taxon>
    </lineage>
</organism>
<reference evidence="2 3" key="1">
    <citation type="submission" date="2019-03" db="EMBL/GenBank/DDBJ databases">
        <title>Metabolic reconstructions from genomes of highly enriched 'Candidatus Accumulibacter' and 'Candidatus Competibacter' bioreactor populations.</title>
        <authorList>
            <person name="Annavajhala M.K."/>
            <person name="Welles L."/>
            <person name="Abbas B."/>
            <person name="Sorokin D."/>
            <person name="Park H."/>
            <person name="Van Loosdrecht M."/>
            <person name="Chandran K."/>
        </authorList>
    </citation>
    <scope>NUCLEOTIDE SEQUENCE [LARGE SCALE GENOMIC DNA]</scope>
    <source>
        <strain evidence="2 3">SBR_G</strain>
    </source>
</reference>
<evidence type="ECO:0000313" key="3">
    <source>
        <dbReference type="Proteomes" id="UP000760480"/>
    </source>
</evidence>
<evidence type="ECO:0000313" key="2">
    <source>
        <dbReference type="EMBL" id="NMQ21104.1"/>
    </source>
</evidence>
<feature type="region of interest" description="Disordered" evidence="1">
    <location>
        <begin position="118"/>
        <end position="140"/>
    </location>
</feature>
<gene>
    <name evidence="2" type="ORF">E4P82_19040</name>
</gene>
<keyword evidence="3" id="KW-1185">Reference proteome</keyword>
<protein>
    <submittedName>
        <fullName evidence="2">Uncharacterized protein</fullName>
    </submittedName>
</protein>
<proteinExistence type="predicted"/>
<dbReference type="EMBL" id="SPMZ01000076">
    <property type="protein sequence ID" value="NMQ21104.1"/>
    <property type="molecule type" value="Genomic_DNA"/>
</dbReference>
<accession>A0ABX1TT06</accession>
<dbReference type="RefSeq" id="WP_169250371.1">
    <property type="nucleotide sequence ID" value="NZ_SPMZ01000076.1"/>
</dbReference>
<comment type="caution">
    <text evidence="2">The sequence shown here is derived from an EMBL/GenBank/DDBJ whole genome shotgun (WGS) entry which is preliminary data.</text>
</comment>
<sequence>MLEPSALAAQRATVEAALAAESRDAARVADLLKTATPWSDWPERFRQVLRAAITEEGDGMEAQKARWLRGQRFRDVDPGWLPVWPSTLPAADRRRVERLRMDLLGRTPLGGGWRLLADRRMASPESPTHHRDRAETGRNA</sequence>